<gene>
    <name evidence="1" type="ORF">HPB49_008672</name>
</gene>
<evidence type="ECO:0000313" key="1">
    <source>
        <dbReference type="EMBL" id="KAH7945258.1"/>
    </source>
</evidence>
<protein>
    <submittedName>
        <fullName evidence="1">Uncharacterized protein</fullName>
    </submittedName>
</protein>
<dbReference type="EMBL" id="CM023475">
    <property type="protein sequence ID" value="KAH7945258.1"/>
    <property type="molecule type" value="Genomic_DNA"/>
</dbReference>
<accession>A0ACB8CK04</accession>
<reference evidence="1" key="1">
    <citation type="submission" date="2020-05" db="EMBL/GenBank/DDBJ databases">
        <title>Large-scale comparative analyses of tick genomes elucidate their genetic diversity and vector capacities.</title>
        <authorList>
            <person name="Jia N."/>
            <person name="Wang J."/>
            <person name="Shi W."/>
            <person name="Du L."/>
            <person name="Sun Y."/>
            <person name="Zhan W."/>
            <person name="Jiang J."/>
            <person name="Wang Q."/>
            <person name="Zhang B."/>
            <person name="Ji P."/>
            <person name="Sakyi L.B."/>
            <person name="Cui X."/>
            <person name="Yuan T."/>
            <person name="Jiang B."/>
            <person name="Yang W."/>
            <person name="Lam T.T.-Y."/>
            <person name="Chang Q."/>
            <person name="Ding S."/>
            <person name="Wang X."/>
            <person name="Zhu J."/>
            <person name="Ruan X."/>
            <person name="Zhao L."/>
            <person name="Wei J."/>
            <person name="Que T."/>
            <person name="Du C."/>
            <person name="Cheng J."/>
            <person name="Dai P."/>
            <person name="Han X."/>
            <person name="Huang E."/>
            <person name="Gao Y."/>
            <person name="Liu J."/>
            <person name="Shao H."/>
            <person name="Ye R."/>
            <person name="Li L."/>
            <person name="Wei W."/>
            <person name="Wang X."/>
            <person name="Wang C."/>
            <person name="Yang T."/>
            <person name="Huo Q."/>
            <person name="Li W."/>
            <person name="Guo W."/>
            <person name="Chen H."/>
            <person name="Zhou L."/>
            <person name="Ni X."/>
            <person name="Tian J."/>
            <person name="Zhou Y."/>
            <person name="Sheng Y."/>
            <person name="Liu T."/>
            <person name="Pan Y."/>
            <person name="Xia L."/>
            <person name="Li J."/>
            <person name="Zhao F."/>
            <person name="Cao W."/>
        </authorList>
    </citation>
    <scope>NUCLEOTIDE SEQUENCE</scope>
    <source>
        <strain evidence="1">Dsil-2018</strain>
    </source>
</reference>
<organism evidence="1 2">
    <name type="scientific">Dermacentor silvarum</name>
    <name type="common">Tick</name>
    <dbReference type="NCBI Taxonomy" id="543639"/>
    <lineage>
        <taxon>Eukaryota</taxon>
        <taxon>Metazoa</taxon>
        <taxon>Ecdysozoa</taxon>
        <taxon>Arthropoda</taxon>
        <taxon>Chelicerata</taxon>
        <taxon>Arachnida</taxon>
        <taxon>Acari</taxon>
        <taxon>Parasitiformes</taxon>
        <taxon>Ixodida</taxon>
        <taxon>Ixodoidea</taxon>
        <taxon>Ixodidae</taxon>
        <taxon>Rhipicephalinae</taxon>
        <taxon>Dermacentor</taxon>
    </lineage>
</organism>
<proteinExistence type="predicted"/>
<comment type="caution">
    <text evidence="1">The sequence shown here is derived from an EMBL/GenBank/DDBJ whole genome shotgun (WGS) entry which is preliminary data.</text>
</comment>
<name>A0ACB8CK04_DERSI</name>
<keyword evidence="2" id="KW-1185">Reference proteome</keyword>
<dbReference type="Proteomes" id="UP000821865">
    <property type="component" value="Chromosome 6"/>
</dbReference>
<sequence>MQSWRAFLVLGTLLLLTVMTNMACAAYRKPPFNGSIFGKRSRGAWHHPTVKHPRFARVRPGNSPSQPSTSRHHHQHHIKAGSQRRPPFSSRVPRHSSLASRETRGAIAAAPVKPAEGPVPVCTRKDGGRELFRIRRSHARHRPHRIGYRAQPRIRSVPAGRLISESDRYELLYVLPHRSLCPTSLIPFSTSGPQRSQVAERRAAGRHASVGFQSSTACTGDALAALLLQAI</sequence>
<evidence type="ECO:0000313" key="2">
    <source>
        <dbReference type="Proteomes" id="UP000821865"/>
    </source>
</evidence>